<comment type="caution">
    <text evidence="1">The sequence shown here is derived from an EMBL/GenBank/DDBJ whole genome shotgun (WGS) entry which is preliminary data.</text>
</comment>
<accession>A0A0C2D575</accession>
<organism evidence="1 2">
    <name type="scientific">Enhygromyxa salina</name>
    <dbReference type="NCBI Taxonomy" id="215803"/>
    <lineage>
        <taxon>Bacteria</taxon>
        <taxon>Pseudomonadati</taxon>
        <taxon>Myxococcota</taxon>
        <taxon>Polyangia</taxon>
        <taxon>Nannocystales</taxon>
        <taxon>Nannocystaceae</taxon>
        <taxon>Enhygromyxa</taxon>
    </lineage>
</organism>
<dbReference type="EMBL" id="JMCC02000031">
    <property type="protein sequence ID" value="KIG16850.1"/>
    <property type="molecule type" value="Genomic_DNA"/>
</dbReference>
<sequence>MTKDDPYLVLADALVGALESARGDASEERAAIQAAIDGYLAIAGGGDPAELMVAEYFCQEGRATQPPALERVRGAGEDDLFRWSELMAELAGY</sequence>
<dbReference type="AlphaFoldDB" id="A0A0C2D575"/>
<dbReference type="Proteomes" id="UP000031599">
    <property type="component" value="Unassembled WGS sequence"/>
</dbReference>
<proteinExistence type="predicted"/>
<gene>
    <name evidence="1" type="ORF">DB30_04012</name>
</gene>
<name>A0A0C2D575_9BACT</name>
<dbReference type="RefSeq" id="WP_052548858.1">
    <property type="nucleotide sequence ID" value="NZ_JMCC02000031.1"/>
</dbReference>
<evidence type="ECO:0000313" key="1">
    <source>
        <dbReference type="EMBL" id="KIG16850.1"/>
    </source>
</evidence>
<evidence type="ECO:0000313" key="2">
    <source>
        <dbReference type="Proteomes" id="UP000031599"/>
    </source>
</evidence>
<reference evidence="1 2" key="1">
    <citation type="submission" date="2014-12" db="EMBL/GenBank/DDBJ databases">
        <title>Genome assembly of Enhygromyxa salina DSM 15201.</title>
        <authorList>
            <person name="Sharma G."/>
            <person name="Subramanian S."/>
        </authorList>
    </citation>
    <scope>NUCLEOTIDE SEQUENCE [LARGE SCALE GENOMIC DNA]</scope>
    <source>
        <strain evidence="1 2">DSM 15201</strain>
    </source>
</reference>
<protein>
    <submittedName>
        <fullName evidence="1">Uncharacterized protein</fullName>
    </submittedName>
</protein>